<dbReference type="InterPro" id="IPR050351">
    <property type="entry name" value="BphY/WalK/GraS-like"/>
</dbReference>
<reference evidence="13 14" key="1">
    <citation type="submission" date="2015-10" db="EMBL/GenBank/DDBJ databases">
        <title>A novel member of the family Ruminococcaceae isolated from human faeces.</title>
        <authorList>
            <person name="Shkoporov A.N."/>
            <person name="Chaplin A.V."/>
            <person name="Motuzova O.V."/>
            <person name="Kafarskaia L.I."/>
            <person name="Efimov B.A."/>
        </authorList>
    </citation>
    <scope>NUCLEOTIDE SEQUENCE [LARGE SCALE GENOMIC DNA]</scope>
    <source>
        <strain evidence="13 14">668</strain>
    </source>
</reference>
<feature type="transmembrane region" description="Helical" evidence="11">
    <location>
        <begin position="12"/>
        <end position="30"/>
    </location>
</feature>
<dbReference type="PROSITE" id="PS50109">
    <property type="entry name" value="HIS_KIN"/>
    <property type="match status" value="1"/>
</dbReference>
<dbReference type="EMBL" id="LMUA01000008">
    <property type="protein sequence ID" value="KUE76569.1"/>
    <property type="molecule type" value="Genomic_DNA"/>
</dbReference>
<name>A0A0W7TRV1_9FIRM</name>
<evidence type="ECO:0000256" key="9">
    <source>
        <dbReference type="ARBA" id="ARBA00023012"/>
    </source>
</evidence>
<dbReference type="GO" id="GO:0004721">
    <property type="term" value="F:phosphoprotein phosphatase activity"/>
    <property type="evidence" value="ECO:0007669"/>
    <property type="project" value="TreeGrafter"/>
</dbReference>
<keyword evidence="8 11" id="KW-1133">Transmembrane helix</keyword>
<evidence type="ECO:0000256" key="5">
    <source>
        <dbReference type="ARBA" id="ARBA00022679"/>
    </source>
</evidence>
<dbReference type="InterPro" id="IPR005467">
    <property type="entry name" value="His_kinase_dom"/>
</dbReference>
<proteinExistence type="predicted"/>
<evidence type="ECO:0000256" key="2">
    <source>
        <dbReference type="ARBA" id="ARBA00004651"/>
    </source>
</evidence>
<dbReference type="SUPFAM" id="SSF55874">
    <property type="entry name" value="ATPase domain of HSP90 chaperone/DNA topoisomerase II/histidine kinase"/>
    <property type="match status" value="1"/>
</dbReference>
<comment type="caution">
    <text evidence="13">The sequence shown here is derived from an EMBL/GenBank/DDBJ whole genome shotgun (WGS) entry which is preliminary data.</text>
</comment>
<evidence type="ECO:0000256" key="7">
    <source>
        <dbReference type="ARBA" id="ARBA00022777"/>
    </source>
</evidence>
<dbReference type="PRINTS" id="PR00344">
    <property type="entry name" value="BCTRLSENSOR"/>
</dbReference>
<dbReference type="Gene3D" id="3.30.565.10">
    <property type="entry name" value="Histidine kinase-like ATPase, C-terminal domain"/>
    <property type="match status" value="1"/>
</dbReference>
<evidence type="ECO:0000256" key="3">
    <source>
        <dbReference type="ARBA" id="ARBA00012438"/>
    </source>
</evidence>
<evidence type="ECO:0000256" key="4">
    <source>
        <dbReference type="ARBA" id="ARBA00022475"/>
    </source>
</evidence>
<feature type="transmembrane region" description="Helical" evidence="11">
    <location>
        <begin position="36"/>
        <end position="58"/>
    </location>
</feature>
<evidence type="ECO:0000256" key="6">
    <source>
        <dbReference type="ARBA" id="ARBA00022692"/>
    </source>
</evidence>
<keyword evidence="9" id="KW-0902">Two-component regulatory system</keyword>
<accession>A0A0W7TRV1</accession>
<protein>
    <recommendedName>
        <fullName evidence="3">histidine kinase</fullName>
        <ecNumber evidence="3">2.7.13.3</ecNumber>
    </recommendedName>
</protein>
<dbReference type="InterPro" id="IPR004358">
    <property type="entry name" value="Sig_transdc_His_kin-like_C"/>
</dbReference>
<dbReference type="Proteomes" id="UP000053433">
    <property type="component" value="Unassembled WGS sequence"/>
</dbReference>
<gene>
    <name evidence="13" type="ORF">ASJ35_07460</name>
</gene>
<keyword evidence="5" id="KW-0808">Transferase</keyword>
<feature type="domain" description="Histidine kinase" evidence="12">
    <location>
        <begin position="126"/>
        <end position="330"/>
    </location>
</feature>
<sequence length="337" mass="39098">MNRRQYWKNRIPFLLTNLICMVALTVFLLVCGNPISVVLLISAVWALILLAGLFLTYWKRQRQMRQLLDMTGQLSERYLVSEVMELPEQAEDQVYYRLLKMAGKSMLEQIGTVCQERQEYKEYIEQWIHEIKTPITAMKLLCENHRTDWTKELLLELEKTNRFTEQALYYARSEHTEKDYSVREMALAQVVHQAIADNKYLLLQSGVRLKVEEMQDTVYSDEKWVRFILNQLIANAVKYRAEQPIIRFSARRQRDQVVLVVEDNGIGISLADLPRVFEKGFTGQNGRMIQQSTGIGLYLCKRLCDKLGISITAASSEHGASISLAFHINCLIHEVQS</sequence>
<evidence type="ECO:0000256" key="8">
    <source>
        <dbReference type="ARBA" id="ARBA00022989"/>
    </source>
</evidence>
<dbReference type="RefSeq" id="WP_023042397.1">
    <property type="nucleotide sequence ID" value="NZ_LMUA01000008.1"/>
</dbReference>
<dbReference type="PANTHER" id="PTHR45453">
    <property type="entry name" value="PHOSPHATE REGULON SENSOR PROTEIN PHOR"/>
    <property type="match status" value="1"/>
</dbReference>
<evidence type="ECO:0000256" key="10">
    <source>
        <dbReference type="ARBA" id="ARBA00023136"/>
    </source>
</evidence>
<dbReference type="GO" id="GO:0000155">
    <property type="term" value="F:phosphorelay sensor kinase activity"/>
    <property type="evidence" value="ECO:0007669"/>
    <property type="project" value="TreeGrafter"/>
</dbReference>
<comment type="catalytic activity">
    <reaction evidence="1">
        <text>ATP + protein L-histidine = ADP + protein N-phospho-L-histidine.</text>
        <dbReference type="EC" id="2.7.13.3"/>
    </reaction>
</comment>
<organism evidence="13 14">
    <name type="scientific">Ruthenibacterium lactatiformans</name>
    <dbReference type="NCBI Taxonomy" id="1550024"/>
    <lineage>
        <taxon>Bacteria</taxon>
        <taxon>Bacillati</taxon>
        <taxon>Bacillota</taxon>
        <taxon>Clostridia</taxon>
        <taxon>Eubacteriales</taxon>
        <taxon>Oscillospiraceae</taxon>
        <taxon>Ruthenibacterium</taxon>
    </lineage>
</organism>
<dbReference type="PANTHER" id="PTHR45453:SF2">
    <property type="entry name" value="HISTIDINE KINASE"/>
    <property type="match status" value="1"/>
</dbReference>
<evidence type="ECO:0000259" key="12">
    <source>
        <dbReference type="PROSITE" id="PS50109"/>
    </source>
</evidence>
<comment type="subcellular location">
    <subcellularLocation>
        <location evidence="2">Cell membrane</location>
        <topology evidence="2">Multi-pass membrane protein</topology>
    </subcellularLocation>
</comment>
<dbReference type="GO" id="GO:0005886">
    <property type="term" value="C:plasma membrane"/>
    <property type="evidence" value="ECO:0007669"/>
    <property type="project" value="UniProtKB-SubCell"/>
</dbReference>
<dbReference type="AlphaFoldDB" id="A0A0W7TRV1"/>
<evidence type="ECO:0000256" key="1">
    <source>
        <dbReference type="ARBA" id="ARBA00000085"/>
    </source>
</evidence>
<evidence type="ECO:0000256" key="11">
    <source>
        <dbReference type="SAM" id="Phobius"/>
    </source>
</evidence>
<dbReference type="EC" id="2.7.13.3" evidence="3"/>
<evidence type="ECO:0000313" key="13">
    <source>
        <dbReference type="EMBL" id="KUE76569.1"/>
    </source>
</evidence>
<keyword evidence="4" id="KW-1003">Cell membrane</keyword>
<keyword evidence="10 11" id="KW-0472">Membrane</keyword>
<keyword evidence="7 13" id="KW-0418">Kinase</keyword>
<evidence type="ECO:0000313" key="14">
    <source>
        <dbReference type="Proteomes" id="UP000053433"/>
    </source>
</evidence>
<dbReference type="GO" id="GO:0016036">
    <property type="term" value="P:cellular response to phosphate starvation"/>
    <property type="evidence" value="ECO:0007669"/>
    <property type="project" value="TreeGrafter"/>
</dbReference>
<dbReference type="InterPro" id="IPR036890">
    <property type="entry name" value="HATPase_C_sf"/>
</dbReference>
<dbReference type="InterPro" id="IPR003594">
    <property type="entry name" value="HATPase_dom"/>
</dbReference>
<keyword evidence="6 11" id="KW-0812">Transmembrane</keyword>
<dbReference type="Pfam" id="PF02518">
    <property type="entry name" value="HATPase_c"/>
    <property type="match status" value="1"/>
</dbReference>
<dbReference type="SMART" id="SM00387">
    <property type="entry name" value="HATPase_c"/>
    <property type="match status" value="1"/>
</dbReference>